<evidence type="ECO:0000256" key="1">
    <source>
        <dbReference type="SAM" id="SignalP"/>
    </source>
</evidence>
<proteinExistence type="predicted"/>
<dbReference type="EMBL" id="FNTH01000001">
    <property type="protein sequence ID" value="SEE00242.1"/>
    <property type="molecule type" value="Genomic_DNA"/>
</dbReference>
<protein>
    <submittedName>
        <fullName evidence="2">Uncharacterized protein</fullName>
    </submittedName>
</protein>
<evidence type="ECO:0000313" key="3">
    <source>
        <dbReference type="Proteomes" id="UP000198992"/>
    </source>
</evidence>
<accession>A0A1H5FA32</accession>
<keyword evidence="1" id="KW-0732">Signal</keyword>
<organism evidence="2 3">
    <name type="scientific">Bradyrhizobium erythrophlei</name>
    <dbReference type="NCBI Taxonomy" id="1437360"/>
    <lineage>
        <taxon>Bacteria</taxon>
        <taxon>Pseudomonadati</taxon>
        <taxon>Pseudomonadota</taxon>
        <taxon>Alphaproteobacteria</taxon>
        <taxon>Hyphomicrobiales</taxon>
        <taxon>Nitrobacteraceae</taxon>
        <taxon>Bradyrhizobium</taxon>
    </lineage>
</organism>
<evidence type="ECO:0000313" key="2">
    <source>
        <dbReference type="EMBL" id="SEE00242.1"/>
    </source>
</evidence>
<dbReference type="OrthoDB" id="8233390at2"/>
<reference evidence="2 3" key="1">
    <citation type="submission" date="2016-10" db="EMBL/GenBank/DDBJ databases">
        <authorList>
            <person name="de Groot N.N."/>
        </authorList>
    </citation>
    <scope>NUCLEOTIDE SEQUENCE [LARGE SCALE GENOMIC DNA]</scope>
    <source>
        <strain evidence="2 3">MT12</strain>
    </source>
</reference>
<gene>
    <name evidence="2" type="ORF">SAMN05444164_6572</name>
</gene>
<dbReference type="RefSeq" id="WP_092123892.1">
    <property type="nucleotide sequence ID" value="NZ_FNTH01000001.1"/>
</dbReference>
<dbReference type="Proteomes" id="UP000198992">
    <property type="component" value="Unassembled WGS sequence"/>
</dbReference>
<dbReference type="AlphaFoldDB" id="A0A1H5FA32"/>
<sequence length="118" mass="13171">MNKPFWRATLFAITGLLALPAIGPVQAHDHQHPELNGWYESLHSGKGPCCDGSDAQRVDDADWDTKDGHYRVRLEGEWVDVPEDAVVAGPNRAGRTMVWPYYLDGHPRPRCFMPGSMG</sequence>
<feature type="signal peptide" evidence="1">
    <location>
        <begin position="1"/>
        <end position="27"/>
    </location>
</feature>
<feature type="chain" id="PRO_5011462418" evidence="1">
    <location>
        <begin position="28"/>
        <end position="118"/>
    </location>
</feature>
<name>A0A1H5FA32_9BRAD</name>